<dbReference type="PANTHER" id="PTHR46566">
    <property type="entry name" value="1-PHOSPHOFRUCTOKINASE-RELATED"/>
    <property type="match status" value="1"/>
</dbReference>
<dbReference type="InterPro" id="IPR011611">
    <property type="entry name" value="PfkB_dom"/>
</dbReference>
<dbReference type="NCBIfam" id="TIGR03168">
    <property type="entry name" value="1-PFK"/>
    <property type="match status" value="1"/>
</dbReference>
<evidence type="ECO:0000256" key="2">
    <source>
        <dbReference type="ARBA" id="ARBA00022679"/>
    </source>
</evidence>
<dbReference type="InterPro" id="IPR022463">
    <property type="entry name" value="1-PFruKinase"/>
</dbReference>
<dbReference type="RefSeq" id="WP_005884007.1">
    <property type="nucleotide sequence ID" value="NZ_CP028102.1"/>
</dbReference>
<evidence type="ECO:0000256" key="3">
    <source>
        <dbReference type="ARBA" id="ARBA00022741"/>
    </source>
</evidence>
<dbReference type="InterPro" id="IPR029056">
    <property type="entry name" value="Ribokinase-like"/>
</dbReference>
<dbReference type="EMBL" id="CP028102">
    <property type="protein sequence ID" value="AVQ18638.1"/>
    <property type="molecule type" value="Genomic_DNA"/>
</dbReference>
<keyword evidence="5" id="KW-0067">ATP-binding</keyword>
<gene>
    <name evidence="8" type="primary">pfkB</name>
    <name evidence="8" type="ORF">C4N19_05880</name>
</gene>
<evidence type="ECO:0000256" key="1">
    <source>
        <dbReference type="ARBA" id="ARBA00010688"/>
    </source>
</evidence>
<dbReference type="Proteomes" id="UP000240258">
    <property type="component" value="Chromosome"/>
</dbReference>
<reference evidence="9" key="1">
    <citation type="journal article" date="2018" name="MSphere">
        <title>Fusobacterium Genomics Using MinION and Illumina Sequencing Enables Genome Completion and Correction.</title>
        <authorList>
            <person name="Todd S.M."/>
            <person name="Settlage R.E."/>
            <person name="Lahmers K.K."/>
            <person name="Slade D.J."/>
        </authorList>
    </citation>
    <scope>NUCLEOTIDE SEQUENCE [LARGE SCALE GENOMIC DNA]</scope>
    <source>
        <strain evidence="9">ATCC 9817</strain>
    </source>
</reference>
<sequence>MLYTLTLNPAIDLFIDLNELLPKKVNRSNYDDYQENGKGVNVSRILHRLGIENTALGFIAGFTGNFIKDKLEESGIKTNFIEVDGITRVNVFLNAETEYKIVNKGPLIPEEKKIELLNQLNLLQSGDYLFVCGSLPRGIDVSIYEEIIKICKNNNVKLILDTSSKEVLEYLHHGVYLIKPNDEELADFFNIKHSLSEEEIEIYAKKLIEMGCEKILVSRGEYGAIYFDKNHTVAVTAPKGVVINTACSGDTLLGTFIGKSYLGETIEMALAYASASASSTAFTEGITNFENVPELLKQVKIIKNI</sequence>
<proteinExistence type="inferred from homology"/>
<dbReference type="InterPro" id="IPR017583">
    <property type="entry name" value="Tagatose/fructose_Pkinase"/>
</dbReference>
<keyword evidence="9" id="KW-1185">Reference proteome</keyword>
<dbReference type="CDD" id="cd01164">
    <property type="entry name" value="FruK_PfkB_like"/>
    <property type="match status" value="1"/>
</dbReference>
<comment type="similarity">
    <text evidence="1">Belongs to the carbohydrate kinase PfkB family.</text>
</comment>
<accession>A0ABN5J840</accession>
<evidence type="ECO:0000313" key="8">
    <source>
        <dbReference type="EMBL" id="AVQ18638.1"/>
    </source>
</evidence>
<evidence type="ECO:0000256" key="5">
    <source>
        <dbReference type="ARBA" id="ARBA00022840"/>
    </source>
</evidence>
<dbReference type="PIRSF" id="PIRSF000535">
    <property type="entry name" value="1PFK/6PFK/LacC"/>
    <property type="match status" value="1"/>
</dbReference>
<keyword evidence="2 6" id="KW-0808">Transferase</keyword>
<evidence type="ECO:0000313" key="9">
    <source>
        <dbReference type="Proteomes" id="UP000240258"/>
    </source>
</evidence>
<dbReference type="Gene3D" id="3.40.1190.20">
    <property type="match status" value="1"/>
</dbReference>
<keyword evidence="4" id="KW-0418">Kinase</keyword>
<protein>
    <submittedName>
        <fullName evidence="8">1-phosphofructokinase</fullName>
    </submittedName>
</protein>
<keyword evidence="3" id="KW-0547">Nucleotide-binding</keyword>
<feature type="domain" description="Carbohydrate kinase PfkB" evidence="7">
    <location>
        <begin position="6"/>
        <end position="288"/>
    </location>
</feature>
<evidence type="ECO:0000256" key="6">
    <source>
        <dbReference type="PIRNR" id="PIRNR000535"/>
    </source>
</evidence>
<dbReference type="NCBIfam" id="TIGR03828">
    <property type="entry name" value="pfkB"/>
    <property type="match status" value="1"/>
</dbReference>
<evidence type="ECO:0000256" key="4">
    <source>
        <dbReference type="ARBA" id="ARBA00022777"/>
    </source>
</evidence>
<dbReference type="SUPFAM" id="SSF53613">
    <property type="entry name" value="Ribokinase-like"/>
    <property type="match status" value="1"/>
</dbReference>
<organism evidence="8 9">
    <name type="scientific">Fusobacterium mortiferum ATCC 9817</name>
    <dbReference type="NCBI Taxonomy" id="469616"/>
    <lineage>
        <taxon>Bacteria</taxon>
        <taxon>Fusobacteriati</taxon>
        <taxon>Fusobacteriota</taxon>
        <taxon>Fusobacteriia</taxon>
        <taxon>Fusobacteriales</taxon>
        <taxon>Fusobacteriaceae</taxon>
        <taxon>Fusobacterium</taxon>
    </lineage>
</organism>
<evidence type="ECO:0000259" key="7">
    <source>
        <dbReference type="Pfam" id="PF00294"/>
    </source>
</evidence>
<dbReference type="GeneID" id="62763044"/>
<dbReference type="Pfam" id="PF00294">
    <property type="entry name" value="PfkB"/>
    <property type="match status" value="1"/>
</dbReference>
<name>A0ABN5J840_FUSMR</name>
<dbReference type="PANTHER" id="PTHR46566:SF1">
    <property type="entry name" value="1-PHOSPHOFRUCTOKINASE"/>
    <property type="match status" value="1"/>
</dbReference>